<evidence type="ECO:0000256" key="2">
    <source>
        <dbReference type="ARBA" id="ARBA00022692"/>
    </source>
</evidence>
<dbReference type="RefSeq" id="WP_345437693.1">
    <property type="nucleotide sequence ID" value="NZ_BAABKO010000002.1"/>
</dbReference>
<reference evidence="8" key="1">
    <citation type="journal article" date="2019" name="Int. J. Syst. Evol. Microbiol.">
        <title>The Global Catalogue of Microorganisms (GCM) 10K type strain sequencing project: providing services to taxonomists for standard genome sequencing and annotation.</title>
        <authorList>
            <consortium name="The Broad Institute Genomics Platform"/>
            <consortium name="The Broad Institute Genome Sequencing Center for Infectious Disease"/>
            <person name="Wu L."/>
            <person name="Ma J."/>
        </authorList>
    </citation>
    <scope>NUCLEOTIDE SEQUENCE [LARGE SCALE GENOMIC DNA]</scope>
    <source>
        <strain evidence="8">JCM 18537</strain>
    </source>
</reference>
<dbReference type="InterPro" id="IPR013525">
    <property type="entry name" value="ABC2_TM"/>
</dbReference>
<dbReference type="Pfam" id="PF12698">
    <property type="entry name" value="ABC2_membrane_3"/>
    <property type="match status" value="1"/>
</dbReference>
<feature type="transmembrane region" description="Helical" evidence="5">
    <location>
        <begin position="206"/>
        <end position="225"/>
    </location>
</feature>
<feature type="transmembrane region" description="Helical" evidence="5">
    <location>
        <begin position="296"/>
        <end position="316"/>
    </location>
</feature>
<keyword evidence="8" id="KW-1185">Reference proteome</keyword>
<dbReference type="Proteomes" id="UP001501645">
    <property type="component" value="Unassembled WGS sequence"/>
</dbReference>
<feature type="transmembrane region" description="Helical" evidence="5">
    <location>
        <begin position="30"/>
        <end position="51"/>
    </location>
</feature>
<feature type="transmembrane region" description="Helical" evidence="5">
    <location>
        <begin position="148"/>
        <end position="169"/>
    </location>
</feature>
<comment type="caution">
    <text evidence="7">The sequence shown here is derived from an EMBL/GenBank/DDBJ whole genome shotgun (WGS) entry which is preliminary data.</text>
</comment>
<evidence type="ECO:0000259" key="6">
    <source>
        <dbReference type="Pfam" id="PF12698"/>
    </source>
</evidence>
<keyword evidence="4 5" id="KW-0472">Membrane</keyword>
<accession>A0ABP9A3R0</accession>
<name>A0ABP9A3R0_9MICO</name>
<feature type="transmembrane region" description="Helical" evidence="5">
    <location>
        <begin position="328"/>
        <end position="346"/>
    </location>
</feature>
<comment type="subcellular location">
    <subcellularLocation>
        <location evidence="1">Membrane</location>
        <topology evidence="1">Multi-pass membrane protein</topology>
    </subcellularLocation>
</comment>
<feature type="domain" description="ABC-2 type transporter transmembrane" evidence="6">
    <location>
        <begin position="148"/>
        <end position="343"/>
    </location>
</feature>
<evidence type="ECO:0000256" key="4">
    <source>
        <dbReference type="ARBA" id="ARBA00023136"/>
    </source>
</evidence>
<organism evidence="7 8">
    <name type="scientific">Microbacterium gilvum</name>
    <dbReference type="NCBI Taxonomy" id="1336204"/>
    <lineage>
        <taxon>Bacteria</taxon>
        <taxon>Bacillati</taxon>
        <taxon>Actinomycetota</taxon>
        <taxon>Actinomycetes</taxon>
        <taxon>Micrococcales</taxon>
        <taxon>Microbacteriaceae</taxon>
        <taxon>Microbacterium</taxon>
    </lineage>
</organism>
<feature type="transmembrane region" description="Helical" evidence="5">
    <location>
        <begin position="237"/>
        <end position="259"/>
    </location>
</feature>
<dbReference type="EMBL" id="BAABKO010000002">
    <property type="protein sequence ID" value="GAA4772011.1"/>
    <property type="molecule type" value="Genomic_DNA"/>
</dbReference>
<protein>
    <submittedName>
        <fullName evidence="7">ABC transporter permease</fullName>
    </submittedName>
</protein>
<evidence type="ECO:0000313" key="7">
    <source>
        <dbReference type="EMBL" id="GAA4772011.1"/>
    </source>
</evidence>
<proteinExistence type="predicted"/>
<feature type="transmembrane region" description="Helical" evidence="5">
    <location>
        <begin position="271"/>
        <end position="289"/>
    </location>
</feature>
<gene>
    <name evidence="7" type="ORF">GCM10023351_15180</name>
</gene>
<keyword evidence="2 5" id="KW-0812">Transmembrane</keyword>
<evidence type="ECO:0000256" key="5">
    <source>
        <dbReference type="SAM" id="Phobius"/>
    </source>
</evidence>
<evidence type="ECO:0000256" key="1">
    <source>
        <dbReference type="ARBA" id="ARBA00004141"/>
    </source>
</evidence>
<evidence type="ECO:0000313" key="8">
    <source>
        <dbReference type="Proteomes" id="UP001501645"/>
    </source>
</evidence>
<evidence type="ECO:0000256" key="3">
    <source>
        <dbReference type="ARBA" id="ARBA00022989"/>
    </source>
</evidence>
<sequence length="365" mass="38031">MSTAAPSVSTSQGVWLVAERELGSKLRSKSFLISTAILIIGALAGVLWMGFSAGTSSTTPIAATAGVAAQLDAVDGYEVTEVADRAAAEELVEEGEVDAAVIDDAASPTGLAVLALEEAPPGLVSALSVSPVVELLDPAAGEDGPLRYILGLVFGLVFFMAAMSFGTPITTSVVEEKQTRVVEILIAAIPARVLLAGKVLGNTILAIAQIVVLIAVAVVGLVVTGQTAFLQGLGAPMVWFAVFFLFGFVLLAGMFAAAGSMVSRQEDTGPTLTPLIYLTMIPYFLVIFLGDNPVVMAILSYVPFSAAVGMPLRLFFNEAQWWEPLVSLGILLATCVVVIGLGAKIYENSLLRMGARVKLKDALRA</sequence>
<keyword evidence="3 5" id="KW-1133">Transmembrane helix</keyword>